<name>A0A0V1BQJ5_TRISP</name>
<accession>A0A0V1BQJ5</accession>
<gene>
    <name evidence="1" type="ORF">T01_11853</name>
</gene>
<reference evidence="1 2" key="1">
    <citation type="submission" date="2015-01" db="EMBL/GenBank/DDBJ databases">
        <title>Evolution of Trichinella species and genotypes.</title>
        <authorList>
            <person name="Korhonen P.K."/>
            <person name="Edoardo P."/>
            <person name="Giuseppe L.R."/>
            <person name="Gasser R.B."/>
        </authorList>
    </citation>
    <scope>NUCLEOTIDE SEQUENCE [LARGE SCALE GENOMIC DNA]</scope>
    <source>
        <strain evidence="1">ISS3</strain>
    </source>
</reference>
<comment type="caution">
    <text evidence="1">The sequence shown here is derived from an EMBL/GenBank/DDBJ whole genome shotgun (WGS) entry which is preliminary data.</text>
</comment>
<dbReference type="AlphaFoldDB" id="A0A0V1BQJ5"/>
<protein>
    <recommendedName>
        <fullName evidence="3">PiggyBac transposable element-derived protein domain-containing protein</fullName>
    </recommendedName>
</protein>
<dbReference type="InParanoid" id="A0A0V1BQJ5"/>
<proteinExistence type="predicted"/>
<keyword evidence="2" id="KW-1185">Reference proteome</keyword>
<dbReference type="Proteomes" id="UP000054776">
    <property type="component" value="Unassembled WGS sequence"/>
</dbReference>
<organism evidence="1 2">
    <name type="scientific">Trichinella spiralis</name>
    <name type="common">Trichina worm</name>
    <dbReference type="NCBI Taxonomy" id="6334"/>
    <lineage>
        <taxon>Eukaryota</taxon>
        <taxon>Metazoa</taxon>
        <taxon>Ecdysozoa</taxon>
        <taxon>Nematoda</taxon>
        <taxon>Enoplea</taxon>
        <taxon>Dorylaimia</taxon>
        <taxon>Trichinellida</taxon>
        <taxon>Trichinellidae</taxon>
        <taxon>Trichinella</taxon>
    </lineage>
</organism>
<evidence type="ECO:0000313" key="2">
    <source>
        <dbReference type="Proteomes" id="UP000054776"/>
    </source>
</evidence>
<dbReference type="OrthoDB" id="10480304at2759"/>
<evidence type="ECO:0008006" key="3">
    <source>
        <dbReference type="Google" id="ProtNLM"/>
    </source>
</evidence>
<evidence type="ECO:0000313" key="1">
    <source>
        <dbReference type="EMBL" id="KRY39563.1"/>
    </source>
</evidence>
<dbReference type="EMBL" id="JYDH01000018">
    <property type="protein sequence ID" value="KRY39563.1"/>
    <property type="molecule type" value="Genomic_DNA"/>
</dbReference>
<sequence>MRRRKTSYPSAGEKYVGRQPCQEVPMDAADMVKRLVGRWCGKGRNLRTDNFFTRNTIG</sequence>